<dbReference type="AlphaFoldDB" id="U4QYC7"/>
<evidence type="ECO:0000313" key="3">
    <source>
        <dbReference type="Proteomes" id="UP000016860"/>
    </source>
</evidence>
<gene>
    <name evidence="2" type="ORF">L323_17875</name>
</gene>
<dbReference type="SUPFAM" id="SSF63411">
    <property type="entry name" value="LuxS/MPP-like metallohydrolase"/>
    <property type="match status" value="2"/>
</dbReference>
<dbReference type="Proteomes" id="UP000016860">
    <property type="component" value="Unassembled WGS sequence"/>
</dbReference>
<organism evidence="2 3">
    <name type="scientific">Ruminiclostridium papyrosolvens C7</name>
    <dbReference type="NCBI Taxonomy" id="1330534"/>
    <lineage>
        <taxon>Bacteria</taxon>
        <taxon>Bacillati</taxon>
        <taxon>Bacillota</taxon>
        <taxon>Clostridia</taxon>
        <taxon>Eubacteriales</taxon>
        <taxon>Oscillospiraceae</taxon>
        <taxon>Ruminiclostridium</taxon>
    </lineage>
</organism>
<dbReference type="InterPro" id="IPR011249">
    <property type="entry name" value="Metalloenz_LuxS/M16"/>
</dbReference>
<dbReference type="GO" id="GO:0046872">
    <property type="term" value="F:metal ion binding"/>
    <property type="evidence" value="ECO:0007669"/>
    <property type="project" value="InterPro"/>
</dbReference>
<dbReference type="Gene3D" id="3.30.830.10">
    <property type="entry name" value="Metalloenzyme, LuxS/M16 peptidase-like"/>
    <property type="match status" value="2"/>
</dbReference>
<dbReference type="InterPro" id="IPR007863">
    <property type="entry name" value="Peptidase_M16_C"/>
</dbReference>
<feature type="domain" description="Peptidase M16 C-terminal" evidence="1">
    <location>
        <begin position="190"/>
        <end position="364"/>
    </location>
</feature>
<dbReference type="PATRIC" id="fig|1330534.3.peg.3545"/>
<sequence length="434" mass="50177">MIGTHVEEKLCRLFEKNGIEVYNINSNRFKTNTINIFFQDNLNNDSVALNALFPSVLRRGCKGLPTIKEINLYLEKLYGAVFDCGIVKKGERQIIHFYFEYISDKYTNDSQRNFEKAFEFLMNIIFRPELKDGSFIEQYVEQEKNNLKMIVEGRTNDKVQYSMERCYELMCKDEPFGLYEYGTVEQIDEITNDKLYDHYKKKIALLPAEIFITGEIDEKDVAFVKEKLSLVERSTSQKLNSSIILKCVKDVREYEDKMDVNQAKLCMGFRTHVQPADNDYYALMVFNGLLGGGMHSKLFQNVREKAGLAYYVYAGLEKFKGLMVIASGIDVNNKDTAQEIIMKQLEEIRSGNITEYEFEATLKSLKTGIMSLKDSQLYVVDFYLSQLINGTHDTMETLVEKINKVTVDDIIKVADKLQLDTVYFLTSKSHENSK</sequence>
<proteinExistence type="predicted"/>
<dbReference type="OrthoDB" id="9762085at2"/>
<dbReference type="NCBIfam" id="NF047422">
    <property type="entry name" value="YfmF_fam"/>
    <property type="match status" value="1"/>
</dbReference>
<dbReference type="STRING" id="1330534.L323_17875"/>
<dbReference type="InterPro" id="IPR050361">
    <property type="entry name" value="MPP/UQCRC_Complex"/>
</dbReference>
<dbReference type="RefSeq" id="WP_020816954.1">
    <property type="nucleotide sequence ID" value="NZ_ATAY01000093.1"/>
</dbReference>
<dbReference type="PANTHER" id="PTHR11851:SF186">
    <property type="entry name" value="INACTIVE METALLOPROTEASE YMFF-RELATED"/>
    <property type="match status" value="1"/>
</dbReference>
<name>U4QYC7_9FIRM</name>
<evidence type="ECO:0000313" key="2">
    <source>
        <dbReference type="EMBL" id="EPR08246.1"/>
    </source>
</evidence>
<dbReference type="EMBL" id="ATAY01000093">
    <property type="protein sequence ID" value="EPR08246.1"/>
    <property type="molecule type" value="Genomic_DNA"/>
</dbReference>
<comment type="caution">
    <text evidence="2">The sequence shown here is derived from an EMBL/GenBank/DDBJ whole genome shotgun (WGS) entry which is preliminary data.</text>
</comment>
<dbReference type="Pfam" id="PF05193">
    <property type="entry name" value="Peptidase_M16_C"/>
    <property type="match status" value="1"/>
</dbReference>
<protein>
    <submittedName>
        <fullName evidence="2">Peptidase M16</fullName>
    </submittedName>
</protein>
<evidence type="ECO:0000259" key="1">
    <source>
        <dbReference type="Pfam" id="PF05193"/>
    </source>
</evidence>
<reference evidence="2 3" key="1">
    <citation type="journal article" date="2013" name="Genome Announc.">
        <title>Draft Genome Sequence of the Cellulolytic Bacterium Clostridium papyrosolvens C7 (ATCC 700395).</title>
        <authorList>
            <person name="Zepeda V."/>
            <person name="Dassa B."/>
            <person name="Borovok I."/>
            <person name="Lamed R."/>
            <person name="Bayer E.A."/>
            <person name="Cate J.H."/>
        </authorList>
    </citation>
    <scope>NUCLEOTIDE SEQUENCE [LARGE SCALE GENOMIC DNA]</scope>
    <source>
        <strain evidence="2 3">C7</strain>
    </source>
</reference>
<dbReference type="PANTHER" id="PTHR11851">
    <property type="entry name" value="METALLOPROTEASE"/>
    <property type="match status" value="1"/>
</dbReference>
<accession>U4QYC7</accession>